<proteinExistence type="predicted"/>
<comment type="caution">
    <text evidence="3">The sequence shown here is derived from an EMBL/GenBank/DDBJ whole genome shotgun (WGS) entry which is preliminary data.</text>
</comment>
<evidence type="ECO:0000313" key="3">
    <source>
        <dbReference type="EMBL" id="MBZ2164959.1"/>
    </source>
</evidence>
<evidence type="ECO:0000256" key="2">
    <source>
        <dbReference type="SAM" id="Phobius"/>
    </source>
</evidence>
<dbReference type="EMBL" id="JAIOUQ010000003">
    <property type="protein sequence ID" value="MBZ2164959.1"/>
    <property type="molecule type" value="Genomic_DNA"/>
</dbReference>
<keyword evidence="2" id="KW-0472">Membrane</keyword>
<keyword evidence="2" id="KW-0812">Transmembrane</keyword>
<feature type="transmembrane region" description="Helical" evidence="2">
    <location>
        <begin position="118"/>
        <end position="138"/>
    </location>
</feature>
<dbReference type="RefSeq" id="WP_223790600.1">
    <property type="nucleotide sequence ID" value="NZ_JAIOUQ010000003.1"/>
</dbReference>
<keyword evidence="2" id="KW-1133">Transmembrane helix</keyword>
<organism evidence="3 4">
    <name type="scientific">Methanobacterium spitsbergense</name>
    <dbReference type="NCBI Taxonomy" id="2874285"/>
    <lineage>
        <taxon>Archaea</taxon>
        <taxon>Methanobacteriati</taxon>
        <taxon>Methanobacteriota</taxon>
        <taxon>Methanomada group</taxon>
        <taxon>Methanobacteria</taxon>
        <taxon>Methanobacteriales</taxon>
        <taxon>Methanobacteriaceae</taxon>
        <taxon>Methanobacterium</taxon>
    </lineage>
</organism>
<name>A0A8T5UWA7_9EURY</name>
<feature type="transmembrane region" description="Helical" evidence="2">
    <location>
        <begin position="158"/>
        <end position="178"/>
    </location>
</feature>
<sequence>MVEDLDKDTEKKLENSKDNVEGKGNDKSPESKGSSISGIISKIKKFTIADDLDPEITANKKTEDKDSKNSFKVYSNNSNKKDVTSQNNVKSEDHDFNITDILSGHDSIDSLKNKKDKIIKASAILIGGFLIVYGLVLISTSVTKVADNVIFGEGATLSAFLILVGILIIVAAFAQSILNKTFLNKIHTELEVAEGRSESDDGSKKVKDENGNKIDKDNKDNIVEENKR</sequence>
<keyword evidence="4" id="KW-1185">Reference proteome</keyword>
<evidence type="ECO:0000256" key="1">
    <source>
        <dbReference type="SAM" id="MobiDB-lite"/>
    </source>
</evidence>
<feature type="compositionally biased region" description="Basic and acidic residues" evidence="1">
    <location>
        <begin position="8"/>
        <end position="30"/>
    </location>
</feature>
<evidence type="ECO:0000313" key="4">
    <source>
        <dbReference type="Proteomes" id="UP000825933"/>
    </source>
</evidence>
<accession>A0A8T5UWA7</accession>
<feature type="compositionally biased region" description="Polar residues" evidence="1">
    <location>
        <begin position="70"/>
        <end position="89"/>
    </location>
</feature>
<feature type="region of interest" description="Disordered" evidence="1">
    <location>
        <begin position="193"/>
        <end position="228"/>
    </location>
</feature>
<dbReference type="AlphaFoldDB" id="A0A8T5UWA7"/>
<feature type="region of interest" description="Disordered" evidence="1">
    <location>
        <begin position="68"/>
        <end position="89"/>
    </location>
</feature>
<feature type="region of interest" description="Disordered" evidence="1">
    <location>
        <begin position="1"/>
        <end position="36"/>
    </location>
</feature>
<protein>
    <submittedName>
        <fullName evidence="3">DUF308 domain-containing protein</fullName>
    </submittedName>
</protein>
<reference evidence="4" key="1">
    <citation type="journal article" date="2022" name="Microbiol. Resour. Announc.">
        <title>Draft Genome Sequence of a Methanogenic Archaeon from West Spitsbergen Permafrost.</title>
        <authorList>
            <person name="Trubitsyn V."/>
            <person name="Rivkina E."/>
            <person name="Shcherbakova V."/>
        </authorList>
    </citation>
    <scope>NUCLEOTIDE SEQUENCE [LARGE SCALE GENOMIC DNA]</scope>
    <source>
        <strain evidence="4">VT</strain>
    </source>
</reference>
<dbReference type="Proteomes" id="UP000825933">
    <property type="component" value="Unassembled WGS sequence"/>
</dbReference>
<gene>
    <name evidence="3" type="ORF">K8N75_02715</name>
</gene>